<feature type="compositionally biased region" description="Basic and acidic residues" evidence="1">
    <location>
        <begin position="39"/>
        <end position="60"/>
    </location>
</feature>
<comment type="caution">
    <text evidence="2">The sequence shown here is derived from an EMBL/GenBank/DDBJ whole genome shotgun (WGS) entry which is preliminary data.</text>
</comment>
<reference evidence="2 3" key="1">
    <citation type="journal article" date="2024" name="bioRxiv">
        <title>A reference genome for Trichogramma kaykai: A tiny desert-dwelling parasitoid wasp with competing sex-ratio distorters.</title>
        <authorList>
            <person name="Culotta J."/>
            <person name="Lindsey A.R."/>
        </authorList>
    </citation>
    <scope>NUCLEOTIDE SEQUENCE [LARGE SCALE GENOMIC DNA]</scope>
    <source>
        <strain evidence="2 3">KSX58</strain>
    </source>
</reference>
<feature type="compositionally biased region" description="Polar residues" evidence="1">
    <location>
        <begin position="236"/>
        <end position="259"/>
    </location>
</feature>
<feature type="region of interest" description="Disordered" evidence="1">
    <location>
        <begin position="226"/>
        <end position="265"/>
    </location>
</feature>
<feature type="compositionally biased region" description="Basic residues" evidence="1">
    <location>
        <begin position="519"/>
        <end position="528"/>
    </location>
</feature>
<feature type="compositionally biased region" description="Basic and acidic residues" evidence="1">
    <location>
        <begin position="111"/>
        <end position="121"/>
    </location>
</feature>
<feature type="compositionally biased region" description="Basic and acidic residues" evidence="1">
    <location>
        <begin position="509"/>
        <end position="518"/>
    </location>
</feature>
<feature type="region of interest" description="Disordered" evidence="1">
    <location>
        <begin position="1"/>
        <end position="139"/>
    </location>
</feature>
<evidence type="ECO:0000313" key="2">
    <source>
        <dbReference type="EMBL" id="KAL3385407.1"/>
    </source>
</evidence>
<dbReference type="AlphaFoldDB" id="A0ABD2VYC7"/>
<accession>A0ABD2VYC7</accession>
<evidence type="ECO:0000313" key="3">
    <source>
        <dbReference type="Proteomes" id="UP001627154"/>
    </source>
</evidence>
<feature type="compositionally biased region" description="Basic and acidic residues" evidence="1">
    <location>
        <begin position="226"/>
        <end position="235"/>
    </location>
</feature>
<sequence length="547" mass="65213">MKVKSSVIRKPPIVDPWHNTAQRSNNWPRRDRQRHGHERNRYRDGNRDRDRHYQNPDERSSSSSRKNGKHKVKKRHGDIHSILNKDYPEKKDRDRAKKKSKKKSKKKEKSRHYEDSRSDKSPKRKKILNTEKNYDKNDVCKEGYKISDTVEHDKNMVSHAKHIWFDDSFQPSSSRSSCDPNPFRISQNKDDHQSQDFQGNCLKTLEKTEANTRSKSPLNNPFKIIKKENNYRRSESPSYNPFRITNSKNDYPSTSYDSSRLSKKRKTDYYERKPLYMQTQKNYNREESPYNPFRISEKYEKDQATDFSEQFFEKIQSHDQPDQTNLPCKLNKITKNQRTLNDFEKTHDDQPNQSNLPCILNETTENQNTLNDFEKTHDDQPNQSNLPCILNETTENQKTLNDFEKTHDDQPDQSNLPCILNEATKNQRTLNDFEKTHDEKNYIKNIEYAQKEIANFENNNKVQPIFISENPLKNQQQVLIFEESEISQQKIFVSEELALDQPQNYPEKPVNDHQECTPKKHIKKRRQKRIIDDPVRHDHCYSKLSYM</sequence>
<name>A0ABD2VYC7_9HYME</name>
<organism evidence="2 3">
    <name type="scientific">Trichogramma kaykai</name>
    <dbReference type="NCBI Taxonomy" id="54128"/>
    <lineage>
        <taxon>Eukaryota</taxon>
        <taxon>Metazoa</taxon>
        <taxon>Ecdysozoa</taxon>
        <taxon>Arthropoda</taxon>
        <taxon>Hexapoda</taxon>
        <taxon>Insecta</taxon>
        <taxon>Pterygota</taxon>
        <taxon>Neoptera</taxon>
        <taxon>Endopterygota</taxon>
        <taxon>Hymenoptera</taxon>
        <taxon>Apocrita</taxon>
        <taxon>Proctotrupomorpha</taxon>
        <taxon>Chalcidoidea</taxon>
        <taxon>Trichogrammatidae</taxon>
        <taxon>Trichogramma</taxon>
    </lineage>
</organism>
<dbReference type="Proteomes" id="UP001627154">
    <property type="component" value="Unassembled WGS sequence"/>
</dbReference>
<feature type="compositionally biased region" description="Basic residues" evidence="1">
    <location>
        <begin position="66"/>
        <end position="77"/>
    </location>
</feature>
<feature type="region of interest" description="Disordered" evidence="1">
    <location>
        <begin position="505"/>
        <end position="528"/>
    </location>
</feature>
<evidence type="ECO:0000256" key="1">
    <source>
        <dbReference type="SAM" id="MobiDB-lite"/>
    </source>
</evidence>
<dbReference type="EMBL" id="JBJJXI010000157">
    <property type="protein sequence ID" value="KAL3385407.1"/>
    <property type="molecule type" value="Genomic_DNA"/>
</dbReference>
<feature type="compositionally biased region" description="Basic and acidic residues" evidence="1">
    <location>
        <begin position="86"/>
        <end position="95"/>
    </location>
</feature>
<gene>
    <name evidence="2" type="ORF">TKK_018978</name>
</gene>
<keyword evidence="3" id="KW-1185">Reference proteome</keyword>
<proteinExistence type="predicted"/>
<feature type="compositionally biased region" description="Basic and acidic residues" evidence="1">
    <location>
        <begin position="128"/>
        <end position="139"/>
    </location>
</feature>
<protein>
    <submittedName>
        <fullName evidence="2">Uncharacterized protein</fullName>
    </submittedName>
</protein>
<feature type="compositionally biased region" description="Basic residues" evidence="1">
    <location>
        <begin position="96"/>
        <end position="110"/>
    </location>
</feature>